<comment type="caution">
    <text evidence="2">The sequence shown here is derived from an EMBL/GenBank/DDBJ whole genome shotgun (WGS) entry which is preliminary data.</text>
</comment>
<feature type="region of interest" description="Disordered" evidence="1">
    <location>
        <begin position="283"/>
        <end position="305"/>
    </location>
</feature>
<proteinExistence type="predicted"/>
<organism evidence="2 3">
    <name type="scientific">Nitzschia inconspicua</name>
    <dbReference type="NCBI Taxonomy" id="303405"/>
    <lineage>
        <taxon>Eukaryota</taxon>
        <taxon>Sar</taxon>
        <taxon>Stramenopiles</taxon>
        <taxon>Ochrophyta</taxon>
        <taxon>Bacillariophyta</taxon>
        <taxon>Bacillariophyceae</taxon>
        <taxon>Bacillariophycidae</taxon>
        <taxon>Bacillariales</taxon>
        <taxon>Bacillariaceae</taxon>
        <taxon>Nitzschia</taxon>
    </lineage>
</organism>
<feature type="compositionally biased region" description="Basic and acidic residues" evidence="1">
    <location>
        <begin position="12"/>
        <end position="23"/>
    </location>
</feature>
<evidence type="ECO:0000313" key="2">
    <source>
        <dbReference type="EMBL" id="KAG7368918.1"/>
    </source>
</evidence>
<reference evidence="2" key="1">
    <citation type="journal article" date="2021" name="Sci. Rep.">
        <title>Diploid genomic architecture of Nitzschia inconspicua, an elite biomass production diatom.</title>
        <authorList>
            <person name="Oliver A."/>
            <person name="Podell S."/>
            <person name="Pinowska A."/>
            <person name="Traller J.C."/>
            <person name="Smith S.R."/>
            <person name="McClure R."/>
            <person name="Beliaev A."/>
            <person name="Bohutskyi P."/>
            <person name="Hill E.A."/>
            <person name="Rabines A."/>
            <person name="Zheng H."/>
            <person name="Allen L.Z."/>
            <person name="Kuo A."/>
            <person name="Grigoriev I.V."/>
            <person name="Allen A.E."/>
            <person name="Hazlebeck D."/>
            <person name="Allen E.E."/>
        </authorList>
    </citation>
    <scope>NUCLEOTIDE SEQUENCE</scope>
    <source>
        <strain evidence="2">Hildebrandi</strain>
    </source>
</reference>
<feature type="compositionally biased region" description="Basic residues" evidence="1">
    <location>
        <begin position="445"/>
        <end position="454"/>
    </location>
</feature>
<feature type="compositionally biased region" description="Low complexity" evidence="1">
    <location>
        <begin position="84"/>
        <end position="97"/>
    </location>
</feature>
<dbReference type="Proteomes" id="UP000693970">
    <property type="component" value="Unassembled WGS sequence"/>
</dbReference>
<evidence type="ECO:0000313" key="3">
    <source>
        <dbReference type="Proteomes" id="UP000693970"/>
    </source>
</evidence>
<dbReference type="EMBL" id="JAGRRH010000006">
    <property type="protein sequence ID" value="KAG7368918.1"/>
    <property type="molecule type" value="Genomic_DNA"/>
</dbReference>
<keyword evidence="3" id="KW-1185">Reference proteome</keyword>
<feature type="region of interest" description="Disordered" evidence="1">
    <location>
        <begin position="319"/>
        <end position="387"/>
    </location>
</feature>
<feature type="region of interest" description="Disordered" evidence="1">
    <location>
        <begin position="1"/>
        <end position="235"/>
    </location>
</feature>
<feature type="compositionally biased region" description="Basic and acidic residues" evidence="1">
    <location>
        <begin position="319"/>
        <end position="330"/>
    </location>
</feature>
<feature type="region of interest" description="Disordered" evidence="1">
    <location>
        <begin position="416"/>
        <end position="454"/>
    </location>
</feature>
<sequence length="454" mass="49269">MADPNEFLLMTRVREGDTDRPDDFVGAGVQKKKEKPKKKWASGETSGDSRVGDWLGGVSPRQSWKVKDVSKSTLGDLESKETEPSPSHAPISISSPSTRRWKPPPKDEAALPPWMSPSNNASSNGASRSTCTSKWAPKKNIPPPPPVNRSSPVEKPSANEDSVIESTTAIVTDESQPYRPKEVLQAPIDREESSVEETSVVDAEKGPVQRSAGVGNIEKELPSEPESGDKALPSPPTVQCTVGYAEKCGVFGISSGREVALESDAAGEFERASHDDKIDKCADVTEDNDDQVTHTEEANASDDTNALYAIQNSCERMELNENAPDDDKHINVTPFKGPQEEVDSVSEKYEVASDSGTSEDEEAQLSTNRPGPTVVTMETYQGPDPNDFKIMTMVREGETDRPDDFVGLVGRTRIKKDAKKKRWGSTTSAGSDRVDDWLGAPGGGKPKRSWKLKG</sequence>
<feature type="compositionally biased region" description="Basic residues" evidence="1">
    <location>
        <begin position="30"/>
        <end position="40"/>
    </location>
</feature>
<feature type="compositionally biased region" description="Low complexity" evidence="1">
    <location>
        <begin position="116"/>
        <end position="129"/>
    </location>
</feature>
<feature type="compositionally biased region" description="Polar residues" evidence="1">
    <location>
        <begin position="164"/>
        <end position="175"/>
    </location>
</feature>
<reference evidence="2" key="2">
    <citation type="submission" date="2021-04" db="EMBL/GenBank/DDBJ databases">
        <authorList>
            <person name="Podell S."/>
        </authorList>
    </citation>
    <scope>NUCLEOTIDE SEQUENCE</scope>
    <source>
        <strain evidence="2">Hildebrandi</strain>
    </source>
</reference>
<name>A0A9K3LUQ4_9STRA</name>
<evidence type="ECO:0000256" key="1">
    <source>
        <dbReference type="SAM" id="MobiDB-lite"/>
    </source>
</evidence>
<protein>
    <submittedName>
        <fullName evidence="2">Uncharacterized protein</fullName>
    </submittedName>
</protein>
<gene>
    <name evidence="2" type="ORF">IV203_031661</name>
</gene>
<dbReference type="AlphaFoldDB" id="A0A9K3LUQ4"/>
<accession>A0A9K3LUQ4</accession>